<name>A0A928Z7L9_9CYAN</name>
<evidence type="ECO:0000313" key="2">
    <source>
        <dbReference type="Proteomes" id="UP000621799"/>
    </source>
</evidence>
<organism evidence="1 2">
    <name type="scientific">Zarconia navalis LEGE 11467</name>
    <dbReference type="NCBI Taxonomy" id="1828826"/>
    <lineage>
        <taxon>Bacteria</taxon>
        <taxon>Bacillati</taxon>
        <taxon>Cyanobacteriota</taxon>
        <taxon>Cyanophyceae</taxon>
        <taxon>Oscillatoriophycideae</taxon>
        <taxon>Oscillatoriales</taxon>
        <taxon>Oscillatoriales incertae sedis</taxon>
        <taxon>Zarconia</taxon>
        <taxon>Zarconia navalis</taxon>
    </lineage>
</organism>
<dbReference type="AlphaFoldDB" id="A0A928Z7L9"/>
<evidence type="ECO:0000313" key="1">
    <source>
        <dbReference type="EMBL" id="MBE9039833.1"/>
    </source>
</evidence>
<proteinExistence type="predicted"/>
<dbReference type="RefSeq" id="WP_264320093.1">
    <property type="nucleotide sequence ID" value="NZ_JADEXN010000036.1"/>
</dbReference>
<reference evidence="1" key="1">
    <citation type="submission" date="2020-10" db="EMBL/GenBank/DDBJ databases">
        <authorList>
            <person name="Castelo-Branco R."/>
            <person name="Eusebio N."/>
            <person name="Adriana R."/>
            <person name="Vieira A."/>
            <person name="Brugerolle De Fraissinette N."/>
            <person name="Rezende De Castro R."/>
            <person name="Schneider M.P."/>
            <person name="Vasconcelos V."/>
            <person name="Leao P.N."/>
        </authorList>
    </citation>
    <scope>NUCLEOTIDE SEQUENCE</scope>
    <source>
        <strain evidence="1">LEGE 11467</strain>
    </source>
</reference>
<dbReference type="EMBL" id="JADEXN010000036">
    <property type="protein sequence ID" value="MBE9039833.1"/>
    <property type="molecule type" value="Genomic_DNA"/>
</dbReference>
<comment type="caution">
    <text evidence="1">The sequence shown here is derived from an EMBL/GenBank/DDBJ whole genome shotgun (WGS) entry which is preliminary data.</text>
</comment>
<gene>
    <name evidence="1" type="ORF">IQ235_03375</name>
</gene>
<dbReference type="Proteomes" id="UP000621799">
    <property type="component" value="Unassembled WGS sequence"/>
</dbReference>
<sequence length="79" mass="8854">MQLTDPKSTTVEGTAMPTAQSGEMFADLTTEEAATVNGSHGYRSSYGYGYGYGYRTVSYYRPYRRSYYGGRRGYGYGCY</sequence>
<protein>
    <submittedName>
        <fullName evidence="1">Uncharacterized protein</fullName>
    </submittedName>
</protein>
<keyword evidence="2" id="KW-1185">Reference proteome</keyword>
<accession>A0A928Z7L9</accession>